<proteinExistence type="predicted"/>
<gene>
    <name evidence="1" type="ORF">J07HQW1_02316</name>
</gene>
<evidence type="ECO:0000313" key="1">
    <source>
        <dbReference type="EMBL" id="ERG92281.1"/>
    </source>
</evidence>
<name>U1PJC1_9EURY</name>
<dbReference type="Proteomes" id="UP000030649">
    <property type="component" value="Unassembled WGS sequence"/>
</dbReference>
<accession>U1PJC1</accession>
<organism evidence="1 2">
    <name type="scientific">Haloquadratum walsbyi J07HQW1</name>
    <dbReference type="NCBI Taxonomy" id="1238424"/>
    <lineage>
        <taxon>Archaea</taxon>
        <taxon>Methanobacteriati</taxon>
        <taxon>Methanobacteriota</taxon>
        <taxon>Stenosarchaea group</taxon>
        <taxon>Halobacteria</taxon>
        <taxon>Halobacteriales</taxon>
        <taxon>Haloferacaceae</taxon>
        <taxon>Haloquadratum</taxon>
    </lineage>
</organism>
<dbReference type="AlphaFoldDB" id="U1PJC1"/>
<protein>
    <submittedName>
        <fullName evidence="1">Uncharacterized protein</fullName>
    </submittedName>
</protein>
<evidence type="ECO:0000313" key="2">
    <source>
        <dbReference type="Proteomes" id="UP000030649"/>
    </source>
</evidence>
<dbReference type="HOGENOM" id="CLU_3338373_0_0_2"/>
<dbReference type="EMBL" id="KE356560">
    <property type="protein sequence ID" value="ERG92281.1"/>
    <property type="molecule type" value="Genomic_DNA"/>
</dbReference>
<reference evidence="1 2" key="1">
    <citation type="journal article" date="2013" name="PLoS ONE">
        <title>Assembly-driven community genomics of a hypersaline microbial ecosystem.</title>
        <authorList>
            <person name="Podell S."/>
            <person name="Ugalde J.A."/>
            <person name="Narasingarao P."/>
            <person name="Banfield J.F."/>
            <person name="Heidelberg K.B."/>
            <person name="Allen E.E."/>
        </authorList>
    </citation>
    <scope>NUCLEOTIDE SEQUENCE [LARGE SCALE GENOMIC DNA]</scope>
    <source>
        <strain evidence="2">J07HQW1</strain>
    </source>
</reference>
<sequence length="37" mass="4088">MFRENTLILTLTAGALRGHALSLRFNLTENQQEGLAS</sequence>
<dbReference type="STRING" id="1238424.J07HQW1_02316"/>